<feature type="chain" id="PRO_5041230066" evidence="2">
    <location>
        <begin position="17"/>
        <end position="375"/>
    </location>
</feature>
<feature type="region of interest" description="Disordered" evidence="1">
    <location>
        <begin position="254"/>
        <end position="279"/>
    </location>
</feature>
<feature type="signal peptide" evidence="2">
    <location>
        <begin position="1"/>
        <end position="16"/>
    </location>
</feature>
<keyword evidence="4" id="KW-1185">Reference proteome</keyword>
<gene>
    <name evidence="3" type="ORF">NLU13_2407</name>
</gene>
<proteinExistence type="predicted"/>
<name>A0AA39LD49_SARSR</name>
<sequence>MLAFLLSLFAIAFVAARMQPFVNRLRGVRTGPQLPQPARPLPSPDSANTEREDDGTAYKPTPVDVVVVRALLSHGRKIPPDVVDVIFDFAEYWAHSSTEIDYSLERKSNLIIRGRSSQEDRLLLRSFPVGLTSTEERADLAKVQRYDTKESTPRPLSREHPLSFFSRLARYPTPTLVHPVRKIVFTIRSRDQGSGIPRTRDIYGQGWTWFEAGLERFDADHECDDQCITDGRFLSPDSPGPRLPMCTLRPIYPTFSKRQREETDESSDTKEGPPEADYVYDHGYLPVEERLIQRNRTRERAMMTHVVQWSWTDSTDPESAAGEELNSKGRGRSTGDGRFVRDLKVGDVVTIWGKAKFPAWVNHIEKVKIDIYWAV</sequence>
<feature type="region of interest" description="Disordered" evidence="1">
    <location>
        <begin position="313"/>
        <end position="337"/>
    </location>
</feature>
<feature type="compositionally biased region" description="Pro residues" evidence="1">
    <location>
        <begin position="34"/>
        <end position="43"/>
    </location>
</feature>
<dbReference type="EMBL" id="JAPDFR010000001">
    <property type="protein sequence ID" value="KAK0392913.1"/>
    <property type="molecule type" value="Genomic_DNA"/>
</dbReference>
<feature type="region of interest" description="Disordered" evidence="1">
    <location>
        <begin position="32"/>
        <end position="58"/>
    </location>
</feature>
<accession>A0AA39LD49</accession>
<comment type="caution">
    <text evidence="3">The sequence shown here is derived from an EMBL/GenBank/DDBJ whole genome shotgun (WGS) entry which is preliminary data.</text>
</comment>
<dbReference type="AlphaFoldDB" id="A0AA39LD49"/>
<evidence type="ECO:0000256" key="1">
    <source>
        <dbReference type="SAM" id="MobiDB-lite"/>
    </source>
</evidence>
<dbReference type="Proteomes" id="UP001175261">
    <property type="component" value="Unassembled WGS sequence"/>
</dbReference>
<evidence type="ECO:0000313" key="4">
    <source>
        <dbReference type="Proteomes" id="UP001175261"/>
    </source>
</evidence>
<organism evidence="3 4">
    <name type="scientific">Sarocladium strictum</name>
    <name type="common">Black bundle disease fungus</name>
    <name type="synonym">Acremonium strictum</name>
    <dbReference type="NCBI Taxonomy" id="5046"/>
    <lineage>
        <taxon>Eukaryota</taxon>
        <taxon>Fungi</taxon>
        <taxon>Dikarya</taxon>
        <taxon>Ascomycota</taxon>
        <taxon>Pezizomycotina</taxon>
        <taxon>Sordariomycetes</taxon>
        <taxon>Hypocreomycetidae</taxon>
        <taxon>Hypocreales</taxon>
        <taxon>Sarocladiaceae</taxon>
        <taxon>Sarocladium</taxon>
    </lineage>
</organism>
<keyword evidence="2" id="KW-0732">Signal</keyword>
<reference evidence="3" key="1">
    <citation type="submission" date="2022-10" db="EMBL/GenBank/DDBJ databases">
        <title>Determination and structural analysis of whole genome sequence of Sarocladium strictum F4-1.</title>
        <authorList>
            <person name="Hu L."/>
            <person name="Jiang Y."/>
        </authorList>
    </citation>
    <scope>NUCLEOTIDE SEQUENCE</scope>
    <source>
        <strain evidence="3">F4-1</strain>
    </source>
</reference>
<evidence type="ECO:0000256" key="2">
    <source>
        <dbReference type="SAM" id="SignalP"/>
    </source>
</evidence>
<protein>
    <submittedName>
        <fullName evidence="3">Uncharacterized protein</fullName>
    </submittedName>
</protein>
<evidence type="ECO:0000313" key="3">
    <source>
        <dbReference type="EMBL" id="KAK0392913.1"/>
    </source>
</evidence>